<dbReference type="Pfam" id="PF13374">
    <property type="entry name" value="TPR_10"/>
    <property type="match status" value="1"/>
</dbReference>
<dbReference type="Gene3D" id="1.25.40.10">
    <property type="entry name" value="Tetratricopeptide repeat domain"/>
    <property type="match status" value="2"/>
</dbReference>
<feature type="region of interest" description="Disordered" evidence="2">
    <location>
        <begin position="112"/>
        <end position="155"/>
    </location>
</feature>
<dbReference type="PANTHER" id="PTHR46082">
    <property type="entry name" value="ATP/GTP-BINDING PROTEIN-RELATED"/>
    <property type="match status" value="1"/>
</dbReference>
<dbReference type="InterPro" id="IPR053137">
    <property type="entry name" value="NLR-like"/>
</dbReference>
<dbReference type="RefSeq" id="WP_358354508.1">
    <property type="nucleotide sequence ID" value="NZ_JBEZFP010000037.1"/>
</dbReference>
<gene>
    <name evidence="3" type="ORF">AB0C36_16655</name>
</gene>
<dbReference type="Pfam" id="PF13424">
    <property type="entry name" value="TPR_12"/>
    <property type="match status" value="1"/>
</dbReference>
<protein>
    <submittedName>
        <fullName evidence="3">Tetratricopeptide repeat protein</fullName>
    </submittedName>
</protein>
<feature type="region of interest" description="Disordered" evidence="2">
    <location>
        <begin position="236"/>
        <end position="289"/>
    </location>
</feature>
<sequence>MAVARTGEATTEATAEATADDTADHLTAALAEEMSEEIAVDWAYVRDTIRVNDALLAEIRAEAAFRGLSPTATLALVAREIVHDPGYVLTGLTGHPLVLVAETYRGNGGAVVADGATGPSGPSGAQGKSGQGLSGRPGGPGGNGGNGQPGLPASPVTVMAANLSDLRISARGGLGGAGGQGGTGGKGHHAAARPNKPDIDPPEPGPGGPGGNGGIGSVGGPGALILVETVTISGVATDGSGGGPGPAGVAGRGGPGGGRGGVASVAEPGRDGSPGSPGPGPGPTVQPVLVTHPPDNWWLLVKLRLGGRARTWADYRTGVGEYLFRAYAPAKPERGTHRDLAAHEFGRALALYPEQGRAAELLRYVASNLSPIGQPYDFDIMPDFPRFEGVVTDYDDIVKSLYDNALSLLLSAVDAGQKSSRLAADLAHVADMAGVLDLEGRAAALGLEGAKGKATAIDQQIEETRVQLDAVREKIVDKRMEFPPGNDLGPLLSAAIAVAAAVSAVYTGGASVVAFLAAANVMMTSVGAVEGFDVNTGKTADGDQLISYWDWKDPGNPQLKADKKDKIGGLAELVNTSKSFVDAGRSVADLFRTRIDGKLESQERDIIARQLDLVRQRGLQILEVSQKNMLLAAAVAKAAANKADLERLQNLKADWASDIAELGSISRRLVAQTQTYVDVLIRFGFYAHRALDLFTLASDTSPTYSFDIGYVHPDDVENAYQPLARGDDSRIIPLLKQYLDSWARMPELAALRSFYDGYQASLQHAPRYFTISDPAVLQSLRANGTATFTVRLDDFPADWAELKVERVHVALLGATADDPSVVAFLRHAGPATNRLRGGTVREISGQPLASAVEVTFDKREPGAPGPAGARPAFWGRSPATTWHVALEKTSQTQGNLRLDGLTALHIAIRYAFYAAPQATAQPVPPMPAGADFDGDHKADTVVWNSADGMWHVEPSAGGPAVTVPWGGPGDIPVPGDYDRDGRAELAVFRPSDRTLLTRSLAGGPTGVYLWRTEGYEPRPADYPGMDMLANAFRMRASDLSVAGRHDEAVAVQTQALDGYRQLTALSAPYRSALAQTLVMLGVYSTRGGRYDEGIAAGREGVAEYRTLGDAAQVAWAMGNLAALYRDARRYTEAVDEQRGTVEAYRELAAGDPRYRSSLAMTLVFLGMSLQQAGRHGESEAPSREAVALYRALGDEPNTAWALGNVGSRLRAAGRSAEAAEAWREAREMYRALAAADPVYRSLLAQSMYLTAVLLNDAGKRAEALAAVQESVVLYRQLTAENPGKYAGETAAAVKLQDSLAAAGGA</sequence>
<feature type="compositionally biased region" description="Gly residues" evidence="2">
    <location>
        <begin position="239"/>
        <end position="261"/>
    </location>
</feature>
<name>A0ABV3DHB1_9ACTN</name>
<dbReference type="PANTHER" id="PTHR46082:SF6">
    <property type="entry name" value="AAA+ ATPASE DOMAIN-CONTAINING PROTEIN-RELATED"/>
    <property type="match status" value="1"/>
</dbReference>
<accession>A0ABV3DHB1</accession>
<feature type="compositionally biased region" description="Low complexity" evidence="2">
    <location>
        <begin position="8"/>
        <end position="17"/>
    </location>
</feature>
<evidence type="ECO:0000313" key="3">
    <source>
        <dbReference type="EMBL" id="MEU8135135.1"/>
    </source>
</evidence>
<dbReference type="SUPFAM" id="SSF48452">
    <property type="entry name" value="TPR-like"/>
    <property type="match status" value="2"/>
</dbReference>
<feature type="compositionally biased region" description="Gly residues" evidence="2">
    <location>
        <begin position="208"/>
        <end position="220"/>
    </location>
</feature>
<feature type="coiled-coil region" evidence="1">
    <location>
        <begin position="454"/>
        <end position="481"/>
    </location>
</feature>
<reference evidence="3 4" key="1">
    <citation type="submission" date="2024-06" db="EMBL/GenBank/DDBJ databases">
        <title>The Natural Products Discovery Center: Release of the First 8490 Sequenced Strains for Exploring Actinobacteria Biosynthetic Diversity.</title>
        <authorList>
            <person name="Kalkreuter E."/>
            <person name="Kautsar S.A."/>
            <person name="Yang D."/>
            <person name="Bader C.D."/>
            <person name="Teijaro C.N."/>
            <person name="Fluegel L."/>
            <person name="Davis C.M."/>
            <person name="Simpson J.R."/>
            <person name="Lauterbach L."/>
            <person name="Steele A.D."/>
            <person name="Gui C."/>
            <person name="Meng S."/>
            <person name="Li G."/>
            <person name="Viehrig K."/>
            <person name="Ye F."/>
            <person name="Su P."/>
            <person name="Kiefer A.F."/>
            <person name="Nichols A."/>
            <person name="Cepeda A.J."/>
            <person name="Yan W."/>
            <person name="Fan B."/>
            <person name="Jiang Y."/>
            <person name="Adhikari A."/>
            <person name="Zheng C.-J."/>
            <person name="Schuster L."/>
            <person name="Cowan T.M."/>
            <person name="Smanski M.J."/>
            <person name="Chevrette M.G."/>
            <person name="De Carvalho L.P.S."/>
            <person name="Shen B."/>
        </authorList>
    </citation>
    <scope>NUCLEOTIDE SEQUENCE [LARGE SCALE GENOMIC DNA]</scope>
    <source>
        <strain evidence="3 4">NPDC048946</strain>
    </source>
</reference>
<organism evidence="3 4">
    <name type="scientific">Streptodolium elevatio</name>
    <dbReference type="NCBI Taxonomy" id="3157996"/>
    <lineage>
        <taxon>Bacteria</taxon>
        <taxon>Bacillati</taxon>
        <taxon>Actinomycetota</taxon>
        <taxon>Actinomycetes</taxon>
        <taxon>Kitasatosporales</taxon>
        <taxon>Streptomycetaceae</taxon>
        <taxon>Streptodolium</taxon>
    </lineage>
</organism>
<comment type="caution">
    <text evidence="3">The sequence shown here is derived from an EMBL/GenBank/DDBJ whole genome shotgun (WGS) entry which is preliminary data.</text>
</comment>
<keyword evidence="1" id="KW-0175">Coiled coil</keyword>
<dbReference type="InterPro" id="IPR011990">
    <property type="entry name" value="TPR-like_helical_dom_sf"/>
</dbReference>
<feature type="compositionally biased region" description="Gly residues" evidence="2">
    <location>
        <begin position="127"/>
        <end position="148"/>
    </location>
</feature>
<dbReference type="InterPro" id="IPR028994">
    <property type="entry name" value="Integrin_alpha_N"/>
</dbReference>
<evidence type="ECO:0000256" key="1">
    <source>
        <dbReference type="SAM" id="Coils"/>
    </source>
</evidence>
<dbReference type="SUPFAM" id="SSF69318">
    <property type="entry name" value="Integrin alpha N-terminal domain"/>
    <property type="match status" value="1"/>
</dbReference>
<dbReference type="EMBL" id="JBEZFP010000037">
    <property type="protein sequence ID" value="MEU8135135.1"/>
    <property type="molecule type" value="Genomic_DNA"/>
</dbReference>
<feature type="region of interest" description="Disordered" evidence="2">
    <location>
        <begin position="1"/>
        <end position="21"/>
    </location>
</feature>
<feature type="compositionally biased region" description="Gly residues" evidence="2">
    <location>
        <begin position="172"/>
        <end position="185"/>
    </location>
</feature>
<evidence type="ECO:0000313" key="4">
    <source>
        <dbReference type="Proteomes" id="UP001551482"/>
    </source>
</evidence>
<evidence type="ECO:0000256" key="2">
    <source>
        <dbReference type="SAM" id="MobiDB-lite"/>
    </source>
</evidence>
<proteinExistence type="predicted"/>
<dbReference type="Proteomes" id="UP001551482">
    <property type="component" value="Unassembled WGS sequence"/>
</dbReference>
<feature type="region of interest" description="Disordered" evidence="2">
    <location>
        <begin position="171"/>
        <end position="220"/>
    </location>
</feature>
<keyword evidence="4" id="KW-1185">Reference proteome</keyword>